<accession>A0A3S0GZN9</accession>
<comment type="caution">
    <text evidence="1">The sequence shown here is derived from an EMBL/GenBank/DDBJ whole genome shotgun (WGS) entry which is preliminary data.</text>
</comment>
<dbReference type="Pfam" id="PF06042">
    <property type="entry name" value="NTP_transf_6"/>
    <property type="match status" value="1"/>
</dbReference>
<evidence type="ECO:0000313" key="1">
    <source>
        <dbReference type="EMBL" id="RTQ33128.1"/>
    </source>
</evidence>
<protein>
    <submittedName>
        <fullName evidence="1">Uncharacterized protein</fullName>
    </submittedName>
</protein>
<name>A0A3S0GZN9_9BURK</name>
<proteinExistence type="predicted"/>
<evidence type="ECO:0000313" key="2">
    <source>
        <dbReference type="Proteomes" id="UP000267418"/>
    </source>
</evidence>
<dbReference type="Proteomes" id="UP000267418">
    <property type="component" value="Unassembled WGS sequence"/>
</dbReference>
<organism evidence="1 2">
    <name type="scientific">Variovorax gossypii</name>
    <dbReference type="NCBI Taxonomy" id="1679495"/>
    <lineage>
        <taxon>Bacteria</taxon>
        <taxon>Pseudomonadati</taxon>
        <taxon>Pseudomonadota</taxon>
        <taxon>Betaproteobacteria</taxon>
        <taxon>Burkholderiales</taxon>
        <taxon>Comamonadaceae</taxon>
        <taxon>Variovorax</taxon>
    </lineage>
</organism>
<dbReference type="EMBL" id="RXOE01000005">
    <property type="protein sequence ID" value="RTQ33128.1"/>
    <property type="molecule type" value="Genomic_DNA"/>
</dbReference>
<dbReference type="AlphaFoldDB" id="A0A3S0GZN9"/>
<dbReference type="InterPro" id="IPR009267">
    <property type="entry name" value="NTP_transf_6"/>
</dbReference>
<gene>
    <name evidence="1" type="ORF">EJP69_20545</name>
</gene>
<dbReference type="OrthoDB" id="9805247at2"/>
<keyword evidence="2" id="KW-1185">Reference proteome</keyword>
<reference evidence="1 2" key="1">
    <citation type="submission" date="2018-12" db="EMBL/GenBank/DDBJ databases">
        <title>The genome of Variovorax gossypii DSM 100435.</title>
        <authorList>
            <person name="Gao J."/>
            <person name="Sun J."/>
        </authorList>
    </citation>
    <scope>NUCLEOTIDE SEQUENCE [LARGE SCALE GENOMIC DNA]</scope>
    <source>
        <strain evidence="1 2">DSM 100435</strain>
    </source>
</reference>
<sequence>MDDADARTALGGDEPSDCASQLLKSLGQVVSPLRSLQEGVSTWPEHATCVGAGLKAVSPLHTVAPHGWDDLLPFGSDAIPSERALLLPAATCQRAAEPGGSVHLCQGFLDALFLQRCVGAC</sequence>